<dbReference type="PANTHER" id="PTHR33748:SF5">
    <property type="entry name" value="GROUND-LIKE DOMAIN-CONTAINING PROTEIN"/>
    <property type="match status" value="1"/>
</dbReference>
<name>A0A1I8EZ64_WUCBA</name>
<dbReference type="STRING" id="6293.A0A1I8EZ64"/>
<sequence>MVLNNEIFISASIFHALRPQITHALLILPNRAGTQHFKLTLKKAKLSDPDKSYYDSICKLDIDNCSTAASEHLKFDSTATNVLDDYTICKADGFSRASLLCDVDDTLAFHTQQKIISLLNDLQRKVKCNCENGCERPDGNNRYIGVLLVTNSTKVADSGEPLNEIAKKIFYDTQLGNVHCDNGFLIIYIKDKKQLVTYHGGDSYIFLDTKDLVKLHSVAIKNKPSDDVLALQYFLSNYNDVRKTERAETWTPIIGLFLAIIIVLVILAILLTLFLARFCCCCAKRVKDEDEIYQTGTMGGSRKILIATPTLERIYGSPRDAIYSTPYCGTPLPPPHLPVFKAEIYPGSLRSSSQTATPASIKKHRIRPLYSPTSHGISPSDTLTISRLQNSKVDDSTQTNGNSSLEDILEVKRLEPPIQGSTSVKSGGNILLPRIAETSSGQRSTGYTESDLSFLDPKRQQEVQTCTDFIY</sequence>
<protein>
    <submittedName>
        <fullName evidence="3">Uncharacterized protein</fullName>
    </submittedName>
</protein>
<dbReference type="AlphaFoldDB" id="A0A1I8EZ64"/>
<dbReference type="Pfam" id="PF17175">
    <property type="entry name" value="MOLO1"/>
    <property type="match status" value="1"/>
</dbReference>
<dbReference type="GO" id="GO:0005892">
    <property type="term" value="C:acetylcholine-gated channel complex"/>
    <property type="evidence" value="ECO:0007669"/>
    <property type="project" value="InterPro"/>
</dbReference>
<dbReference type="InterPro" id="IPR033438">
    <property type="entry name" value="MOLO1"/>
</dbReference>
<keyword evidence="2" id="KW-0472">Membrane</keyword>
<evidence type="ECO:0000256" key="1">
    <source>
        <dbReference type="SAM" id="MobiDB-lite"/>
    </source>
</evidence>
<dbReference type="PANTHER" id="PTHR33748">
    <property type="entry name" value="PROTEIN CBG04600"/>
    <property type="match status" value="1"/>
</dbReference>
<organism evidence="3">
    <name type="scientific">Wuchereria bancrofti</name>
    <dbReference type="NCBI Taxonomy" id="6293"/>
    <lineage>
        <taxon>Eukaryota</taxon>
        <taxon>Metazoa</taxon>
        <taxon>Ecdysozoa</taxon>
        <taxon>Nematoda</taxon>
        <taxon>Chromadorea</taxon>
        <taxon>Rhabditida</taxon>
        <taxon>Spirurina</taxon>
        <taxon>Spiruromorpha</taxon>
        <taxon>Filarioidea</taxon>
        <taxon>Onchocercidae</taxon>
        <taxon>Wuchereria</taxon>
    </lineage>
</organism>
<feature type="compositionally biased region" description="Polar residues" evidence="1">
    <location>
        <begin position="371"/>
        <end position="381"/>
    </location>
</feature>
<feature type="region of interest" description="Disordered" evidence="1">
    <location>
        <begin position="351"/>
        <end position="381"/>
    </location>
</feature>
<keyword evidence="2" id="KW-0812">Transmembrane</keyword>
<accession>A0A1I8EZ64</accession>
<reference evidence="3" key="1">
    <citation type="submission" date="2016-11" db="UniProtKB">
        <authorList>
            <consortium name="WormBaseParasite"/>
        </authorList>
    </citation>
    <scope>IDENTIFICATION</scope>
    <source>
        <strain evidence="3">pt0022</strain>
    </source>
</reference>
<feature type="transmembrane region" description="Helical" evidence="2">
    <location>
        <begin position="253"/>
        <end position="276"/>
    </location>
</feature>
<evidence type="ECO:0000313" key="3">
    <source>
        <dbReference type="WBParaSite" id="maker-PairedContig_782-snap-gene-0.23-mRNA-1"/>
    </source>
</evidence>
<keyword evidence="2" id="KW-1133">Transmembrane helix</keyword>
<dbReference type="WBParaSite" id="maker-PairedContig_782-snap-gene-0.23-mRNA-1">
    <property type="protein sequence ID" value="maker-PairedContig_782-snap-gene-0.23-mRNA-1"/>
    <property type="gene ID" value="maker-PairedContig_782-snap-gene-0.23"/>
</dbReference>
<evidence type="ECO:0000256" key="2">
    <source>
        <dbReference type="SAM" id="Phobius"/>
    </source>
</evidence>
<proteinExistence type="predicted"/>